<keyword evidence="4" id="KW-1185">Reference proteome</keyword>
<evidence type="ECO:0000313" key="3">
    <source>
        <dbReference type="Proteomes" id="UP001138672"/>
    </source>
</evidence>
<accession>A0A9X0YNG3</accession>
<gene>
    <name evidence="1" type="ORF">J2Z56_002514</name>
    <name evidence="2" type="ORF">J2Z57_002455</name>
</gene>
<dbReference type="EMBL" id="JAUSUU010000007">
    <property type="protein sequence ID" value="MDQ0336003.1"/>
    <property type="molecule type" value="Genomic_DNA"/>
</dbReference>
<name>A0A9X0YNG3_9FLAO</name>
<comment type="caution">
    <text evidence="1">The sequence shown here is derived from an EMBL/GenBank/DDBJ whole genome shotgun (WGS) entry which is preliminary data.</text>
</comment>
<sequence length="51" mass="5576">MIKERKSESQSEVIEQLIALEKNGLGKVLTINQGLKSGEHGSTLLEGVNLR</sequence>
<protein>
    <submittedName>
        <fullName evidence="1">CopG family antitoxin</fullName>
    </submittedName>
</protein>
<dbReference type="Proteomes" id="UP001231587">
    <property type="component" value="Unassembled WGS sequence"/>
</dbReference>
<organism evidence="1 3">
    <name type="scientific">Formosa algae</name>
    <dbReference type="NCBI Taxonomy" id="225843"/>
    <lineage>
        <taxon>Bacteria</taxon>
        <taxon>Pseudomonadati</taxon>
        <taxon>Bacteroidota</taxon>
        <taxon>Flavobacteriia</taxon>
        <taxon>Flavobacteriales</taxon>
        <taxon>Flavobacteriaceae</taxon>
        <taxon>Formosa</taxon>
    </lineage>
</organism>
<evidence type="ECO:0000313" key="4">
    <source>
        <dbReference type="Proteomes" id="UP001231587"/>
    </source>
</evidence>
<dbReference type="AlphaFoldDB" id="A0A9X0YNG3"/>
<dbReference type="Proteomes" id="UP001138672">
    <property type="component" value="Unassembled WGS sequence"/>
</dbReference>
<evidence type="ECO:0000313" key="2">
    <source>
        <dbReference type="EMBL" id="MDQ0336003.1"/>
    </source>
</evidence>
<evidence type="ECO:0000313" key="1">
    <source>
        <dbReference type="EMBL" id="MBP1840584.1"/>
    </source>
</evidence>
<reference evidence="1" key="1">
    <citation type="submission" date="2021-03" db="EMBL/GenBank/DDBJ databases">
        <title>Genomic Encyclopedia of Type Strains, Phase IV (KMG-IV): sequencing the most valuable type-strain genomes for metagenomic binning, comparative biology and taxonomic classification.</title>
        <authorList>
            <person name="Goeker M."/>
        </authorList>
    </citation>
    <scope>NUCLEOTIDE SEQUENCE</scope>
    <source>
        <strain evidence="1">DSM 15523</strain>
        <strain evidence="2 4">DSM 16476</strain>
    </source>
</reference>
<dbReference type="RefSeq" id="WP_157486307.1">
    <property type="nucleotide sequence ID" value="NZ_JAGGJQ010000007.1"/>
</dbReference>
<dbReference type="EMBL" id="JAGGJQ010000007">
    <property type="protein sequence ID" value="MBP1840584.1"/>
    <property type="molecule type" value="Genomic_DNA"/>
</dbReference>
<proteinExistence type="predicted"/>